<evidence type="ECO:0000256" key="12">
    <source>
        <dbReference type="ARBA" id="ARBA00072369"/>
    </source>
</evidence>
<comment type="caution">
    <text evidence="14">The sequence shown here is derived from an EMBL/GenBank/DDBJ whole genome shotgun (WGS) entry which is preliminary data.</text>
</comment>
<gene>
    <name evidence="14" type="primary">SYTC</name>
    <name evidence="14" type="ORF">ECANGB1_1690</name>
</gene>
<dbReference type="InterPro" id="IPR004154">
    <property type="entry name" value="Anticodon-bd"/>
</dbReference>
<proteinExistence type="inferred from homology"/>
<dbReference type="Gene3D" id="3.30.980.10">
    <property type="entry name" value="Threonyl-trna Synthetase, Chain A, domain 2"/>
    <property type="match status" value="1"/>
</dbReference>
<dbReference type="Proteomes" id="UP000192639">
    <property type="component" value="Unassembled WGS sequence"/>
</dbReference>
<keyword evidence="9" id="KW-0030">Aminoacyl-tRNA synthetase</keyword>
<keyword evidence="15" id="KW-1185">Reference proteome</keyword>
<evidence type="ECO:0000256" key="7">
    <source>
        <dbReference type="ARBA" id="ARBA00022840"/>
    </source>
</evidence>
<dbReference type="EMBL" id="LWDP01000005">
    <property type="protein sequence ID" value="ORD94975.1"/>
    <property type="molecule type" value="Genomic_DNA"/>
</dbReference>
<dbReference type="GO" id="GO:0005524">
    <property type="term" value="F:ATP binding"/>
    <property type="evidence" value="ECO:0007669"/>
    <property type="project" value="UniProtKB-KW"/>
</dbReference>
<comment type="subcellular location">
    <subcellularLocation>
        <location evidence="1">Cytoplasm</location>
    </subcellularLocation>
</comment>
<dbReference type="InterPro" id="IPR006195">
    <property type="entry name" value="aa-tRNA-synth_II"/>
</dbReference>
<feature type="domain" description="Aminoacyl-transfer RNA synthetases class-II family profile" evidence="13">
    <location>
        <begin position="266"/>
        <end position="529"/>
    </location>
</feature>
<evidence type="ECO:0000313" key="15">
    <source>
        <dbReference type="Proteomes" id="UP000192639"/>
    </source>
</evidence>
<comment type="similarity">
    <text evidence="2">Belongs to the class-II aminoacyl-tRNA synthetase family.</text>
</comment>
<dbReference type="SUPFAM" id="SSF55186">
    <property type="entry name" value="ThrRS/AlaRS common domain"/>
    <property type="match status" value="1"/>
</dbReference>
<dbReference type="PROSITE" id="PS50862">
    <property type="entry name" value="AA_TRNA_LIGASE_II"/>
    <property type="match status" value="1"/>
</dbReference>
<dbReference type="GO" id="GO:0005739">
    <property type="term" value="C:mitochondrion"/>
    <property type="evidence" value="ECO:0007669"/>
    <property type="project" value="TreeGrafter"/>
</dbReference>
<accession>A0A1Y1S928</accession>
<dbReference type="PANTHER" id="PTHR11451:SF44">
    <property type="entry name" value="THREONINE--TRNA LIGASE, CHLOROPLASTIC_MITOCHONDRIAL 2"/>
    <property type="match status" value="1"/>
</dbReference>
<dbReference type="CDD" id="cd00771">
    <property type="entry name" value="ThrRS_core"/>
    <property type="match status" value="1"/>
</dbReference>
<dbReference type="SUPFAM" id="SSF52954">
    <property type="entry name" value="Class II aaRS ABD-related"/>
    <property type="match status" value="1"/>
</dbReference>
<dbReference type="InterPro" id="IPR002320">
    <property type="entry name" value="Thr-tRNA-ligase_IIa"/>
</dbReference>
<evidence type="ECO:0000256" key="3">
    <source>
        <dbReference type="ARBA" id="ARBA00013163"/>
    </source>
</evidence>
<evidence type="ECO:0000256" key="11">
    <source>
        <dbReference type="ARBA" id="ARBA00049515"/>
    </source>
</evidence>
<dbReference type="InterPro" id="IPR018163">
    <property type="entry name" value="Thr/Ala-tRNA-synth_IIc_edit"/>
</dbReference>
<dbReference type="InterPro" id="IPR033728">
    <property type="entry name" value="ThrRS_core"/>
</dbReference>
<evidence type="ECO:0000256" key="4">
    <source>
        <dbReference type="ARBA" id="ARBA00022490"/>
    </source>
</evidence>
<dbReference type="InterPro" id="IPR045864">
    <property type="entry name" value="aa-tRNA-synth_II/BPL/LPL"/>
</dbReference>
<dbReference type="GO" id="GO:0006435">
    <property type="term" value="P:threonyl-tRNA aminoacylation"/>
    <property type="evidence" value="ECO:0007669"/>
    <property type="project" value="InterPro"/>
</dbReference>
<dbReference type="InterPro" id="IPR002314">
    <property type="entry name" value="aa-tRNA-synt_IIb"/>
</dbReference>
<evidence type="ECO:0000256" key="5">
    <source>
        <dbReference type="ARBA" id="ARBA00022598"/>
    </source>
</evidence>
<sequence>MTGTVAITFKNETKSHPVENETKVSDIVHKHYKSDGIITCRINGSLSDLCSPIGENGEVVLYDFSSQDGKHVFWHSSAHVLGNALVNLYGVKLVNGPPVEEGFYYDMETERTFGENDFREIEKECQRLMRANSRFERIYRKKDDLMAYYENNSCKTYFIGRIEDDEISCYKNGDGFLDMCMGPHLGSTGQIGALKVTKASSCYFLNDSRNRTLQRIYGVSYPNKEEMKAYERRQKRAREMDHRKIGREMELFFFHDYSPGSCFWLPDGAVIYNRLVSYIREEYLKRGFREVITPNMFHLDLWKESGHYENYKENIYRVEDEEYALKPMNCPGHCVMFRSTDHSYRELPLRYADFGVLHRNECSGSLTGLTRVRRFQQDDAHIFTPGGLVRSEILGCLDFLKCVYGLFGFEYELYLSTRPEKSMGEVEEWNEAEDALRDAIVASGHSYTINEGDGAFYGPKIDIILLDAFGRKTQCATIQLDFQLPRRFGLRFKNEMGEMERPVMIHRAILGSIERFVAILVESYGKNMPFWLHPRQIALIGISEAVNGYLGGIQARLREISADIGIRNYVDSKDTLGKKVRKATLDGCRVICVVGEKEAENGEINVRQGNQNGNVGVDEFYRVVDGALRSRSRDLTFTLNK</sequence>
<dbReference type="Pfam" id="PF03129">
    <property type="entry name" value="HGTP_anticodon"/>
    <property type="match status" value="1"/>
</dbReference>
<keyword evidence="5" id="KW-0436">Ligase</keyword>
<evidence type="ECO:0000256" key="8">
    <source>
        <dbReference type="ARBA" id="ARBA00022917"/>
    </source>
</evidence>
<dbReference type="PRINTS" id="PR01047">
    <property type="entry name" value="TRNASYNTHTHR"/>
</dbReference>
<evidence type="ECO:0000256" key="6">
    <source>
        <dbReference type="ARBA" id="ARBA00022741"/>
    </source>
</evidence>
<dbReference type="InterPro" id="IPR012947">
    <property type="entry name" value="tRNA_SAD"/>
</dbReference>
<dbReference type="NCBIfam" id="TIGR00418">
    <property type="entry name" value="thrS"/>
    <property type="match status" value="1"/>
</dbReference>
<dbReference type="InterPro" id="IPR036621">
    <property type="entry name" value="Anticodon-bd_dom_sf"/>
</dbReference>
<evidence type="ECO:0000256" key="10">
    <source>
        <dbReference type="ARBA" id="ARBA00031900"/>
    </source>
</evidence>
<keyword evidence="7" id="KW-0067">ATP-binding</keyword>
<dbReference type="EC" id="6.1.1.3" evidence="3"/>
<dbReference type="FunFam" id="3.30.930.10:FF:000019">
    <property type="entry name" value="Threonine--tRNA ligase"/>
    <property type="match status" value="1"/>
</dbReference>
<reference evidence="14 15" key="1">
    <citation type="journal article" date="2017" name="Environ. Microbiol.">
        <title>Decay of the glycolytic pathway and adaptation to intranuclear parasitism within Enterocytozoonidae microsporidia.</title>
        <authorList>
            <person name="Wiredu Boakye D."/>
            <person name="Jaroenlak P."/>
            <person name="Prachumwat A."/>
            <person name="Williams T.A."/>
            <person name="Bateman K.S."/>
            <person name="Itsathitphaisarn O."/>
            <person name="Sritunyalucksana K."/>
            <person name="Paszkiewicz K.H."/>
            <person name="Moore K.A."/>
            <person name="Stentiford G.D."/>
            <person name="Williams B.A."/>
        </authorList>
    </citation>
    <scope>NUCLEOTIDE SEQUENCE [LARGE SCALE GENOMIC DNA]</scope>
    <source>
        <strain evidence="14 15">GB1</strain>
    </source>
</reference>
<keyword evidence="4" id="KW-0963">Cytoplasm</keyword>
<protein>
    <recommendedName>
        <fullName evidence="12">Probable threonine--tRNA ligase, cytoplasmic</fullName>
        <ecNumber evidence="3">6.1.1.3</ecNumber>
    </recommendedName>
    <alternativeName>
        <fullName evidence="10">Threonyl-tRNA synthetase</fullName>
    </alternativeName>
</protein>
<dbReference type="Pfam" id="PF07973">
    <property type="entry name" value="tRNA_SAD"/>
    <property type="match status" value="1"/>
</dbReference>
<comment type="catalytic activity">
    <reaction evidence="11">
        <text>tRNA(Thr) + L-threonine + ATP = L-threonyl-tRNA(Thr) + AMP + diphosphate + H(+)</text>
        <dbReference type="Rhea" id="RHEA:24624"/>
        <dbReference type="Rhea" id="RHEA-COMP:9670"/>
        <dbReference type="Rhea" id="RHEA-COMP:9704"/>
        <dbReference type="ChEBI" id="CHEBI:15378"/>
        <dbReference type="ChEBI" id="CHEBI:30616"/>
        <dbReference type="ChEBI" id="CHEBI:33019"/>
        <dbReference type="ChEBI" id="CHEBI:57926"/>
        <dbReference type="ChEBI" id="CHEBI:78442"/>
        <dbReference type="ChEBI" id="CHEBI:78534"/>
        <dbReference type="ChEBI" id="CHEBI:456215"/>
        <dbReference type="EC" id="6.1.1.3"/>
    </reaction>
</comment>
<dbReference type="SUPFAM" id="SSF55681">
    <property type="entry name" value="Class II aaRS and biotin synthetases"/>
    <property type="match status" value="1"/>
</dbReference>
<dbReference type="AlphaFoldDB" id="A0A1Y1S928"/>
<keyword evidence="8" id="KW-0648">Protein biosynthesis</keyword>
<name>A0A1Y1S928_9MICR</name>
<dbReference type="Pfam" id="PF00587">
    <property type="entry name" value="tRNA-synt_2b"/>
    <property type="match status" value="1"/>
</dbReference>
<dbReference type="HAMAP" id="MF_00184">
    <property type="entry name" value="Thr_tRNA_synth"/>
    <property type="match status" value="1"/>
</dbReference>
<evidence type="ECO:0000259" key="13">
    <source>
        <dbReference type="PROSITE" id="PS50862"/>
    </source>
</evidence>
<dbReference type="PANTHER" id="PTHR11451">
    <property type="entry name" value="THREONINE-TRNA LIGASE"/>
    <property type="match status" value="1"/>
</dbReference>
<organism evidence="14 15">
    <name type="scientific">Enterospora canceri</name>
    <dbReference type="NCBI Taxonomy" id="1081671"/>
    <lineage>
        <taxon>Eukaryota</taxon>
        <taxon>Fungi</taxon>
        <taxon>Fungi incertae sedis</taxon>
        <taxon>Microsporidia</taxon>
        <taxon>Enterocytozoonidae</taxon>
        <taxon>Enterospora</taxon>
    </lineage>
</organism>
<dbReference type="Gene3D" id="3.30.930.10">
    <property type="entry name" value="Bira Bifunctional Protein, Domain 2"/>
    <property type="match status" value="1"/>
</dbReference>
<dbReference type="GO" id="GO:0004829">
    <property type="term" value="F:threonine-tRNA ligase activity"/>
    <property type="evidence" value="ECO:0007669"/>
    <property type="project" value="UniProtKB-EC"/>
</dbReference>
<dbReference type="Gene3D" id="3.40.50.800">
    <property type="entry name" value="Anticodon-binding domain"/>
    <property type="match status" value="1"/>
</dbReference>
<evidence type="ECO:0000256" key="9">
    <source>
        <dbReference type="ARBA" id="ARBA00023146"/>
    </source>
</evidence>
<dbReference type="OrthoDB" id="5423599at2759"/>
<keyword evidence="6" id="KW-0547">Nucleotide-binding</keyword>
<evidence type="ECO:0000256" key="2">
    <source>
        <dbReference type="ARBA" id="ARBA00008226"/>
    </source>
</evidence>
<evidence type="ECO:0000256" key="1">
    <source>
        <dbReference type="ARBA" id="ARBA00004496"/>
    </source>
</evidence>
<dbReference type="SMART" id="SM00863">
    <property type="entry name" value="tRNA_SAD"/>
    <property type="match status" value="1"/>
</dbReference>
<evidence type="ECO:0000313" key="14">
    <source>
        <dbReference type="EMBL" id="ORD94975.1"/>
    </source>
</evidence>
<dbReference type="FunFam" id="3.30.980.10:FF:000005">
    <property type="entry name" value="Threonyl-tRNA synthetase, mitochondrial"/>
    <property type="match status" value="1"/>
</dbReference>
<dbReference type="VEuPathDB" id="MicrosporidiaDB:ECANGB1_1690"/>